<dbReference type="PANTHER" id="PTHR10687">
    <property type="entry name" value="SECRETORY CARRIER-ASSOCIATED MEMBRANE PROTEIN SCAMP"/>
    <property type="match status" value="1"/>
</dbReference>
<feature type="compositionally biased region" description="Pro residues" evidence="18">
    <location>
        <begin position="491"/>
        <end position="518"/>
    </location>
</feature>
<feature type="compositionally biased region" description="Pro residues" evidence="18">
    <location>
        <begin position="771"/>
        <end position="789"/>
    </location>
</feature>
<keyword evidence="9" id="KW-0967">Endosome</keyword>
<feature type="region of interest" description="Disordered" evidence="18">
    <location>
        <begin position="288"/>
        <end position="337"/>
    </location>
</feature>
<evidence type="ECO:0000256" key="8">
    <source>
        <dbReference type="ARBA" id="ARBA00022692"/>
    </source>
</evidence>
<evidence type="ECO:0000256" key="4">
    <source>
        <dbReference type="ARBA" id="ARBA00004651"/>
    </source>
</evidence>
<keyword evidence="10" id="KW-0653">Protein transport</keyword>
<evidence type="ECO:0000256" key="9">
    <source>
        <dbReference type="ARBA" id="ARBA00022753"/>
    </source>
</evidence>
<name>A0A9D4B133_9SAUR</name>
<dbReference type="GO" id="GO:0005886">
    <property type="term" value="C:plasma membrane"/>
    <property type="evidence" value="ECO:0007669"/>
    <property type="project" value="UniProtKB-SubCell"/>
</dbReference>
<comment type="caution">
    <text evidence="17">Lacks conserved residue(s) required for the propagation of feature annotation.</text>
</comment>
<reference evidence="19" key="1">
    <citation type="submission" date="2021-09" db="EMBL/GenBank/DDBJ databases">
        <title>The genome of Mauremys mutica provides insights into the evolution of semi-aquatic lifestyle.</title>
        <authorList>
            <person name="Gong S."/>
            <person name="Gao Y."/>
        </authorList>
    </citation>
    <scope>NUCLEOTIDE SEQUENCE</scope>
    <source>
        <strain evidence="19">MM-2020</strain>
        <tissue evidence="19">Muscle</tissue>
    </source>
</reference>
<keyword evidence="12" id="KW-0770">Synapse</keyword>
<evidence type="ECO:0000256" key="3">
    <source>
        <dbReference type="ARBA" id="ARBA00004644"/>
    </source>
</evidence>
<evidence type="ECO:0000256" key="6">
    <source>
        <dbReference type="ARBA" id="ARBA00022475"/>
    </source>
</evidence>
<evidence type="ECO:0000256" key="11">
    <source>
        <dbReference type="ARBA" id="ARBA00022989"/>
    </source>
</evidence>
<feature type="compositionally biased region" description="Low complexity" evidence="18">
    <location>
        <begin position="466"/>
        <end position="479"/>
    </location>
</feature>
<keyword evidence="8 17" id="KW-0812">Transmembrane</keyword>
<sequence>MAEKVNNFPPLPRFIPLKPCFYQDFDDDIPPQHRTLAKRLYYLWMYSSFSFMAFFFTFMAQLVISIIQAVGIPGWGVCGWIAAISFFGTNVGAAVVMLIPTIMFTVVAVFSFIALSMVHKFYRGSGGSFSKAQEEWTTGAWKNPHVQQAAHNAAVGAAQGATMQHETQYSATPNYTYSNEISCELTCRTLVLCSSNCVLVFPREVVYGEQVGHFFRCVSAPGQRNSFLEEQTLRTICLLGAFRGTLPPTSWGSGPGPIGLRPAEEQGCGQGRATPAWDGRAPLRHSHRACTQREPRAGRSCARPEGGAEPRVQSGGRGARATMVSSSRHPGDVKRDPVTSLLWGRKGLPRGMRPRPSAVGLGYLGAGAGAACQGLRAGRGGGTPRAEERTTSPIMLCSRGRFRCRQHFRPCGAERSRRGERSGGCVWPDRQCPSNSGGWLVSRCRGYRRAWGRGIRRVCPVKAGAAAGPRLRARSALRGDSPSPRLLPGAVPQPPASRVPSRPAPRVPDPPCPQPPAPRLSSGAVPQPPASRVPSRPAPRVPDPPCPQPPAPQLPSPAVPRVPARRLRFAARPSARLRFPARPRIPGPCLSPPARPRIPGPCPSPPHIPGPGFSCRPPAGSASPPARLRFPARPRIPGPCLSPPARPAPHTWSLPVPAPHTWSRLRLPPARRLCFAARPSARLRFPTRPPPHTRSLPVPARPPGPAYLVPARPRPTYLVPASPAARPPAPLRRPPGSASPSLPVPARPPGPAYLVPARPRPTYLVPASPATRPPAPLPRPPVPASPPPHTRSLPVPARPAPHTWSLPVPAPHTWSRLRLPPARRPLRFPARPSPLPPPRIPGPCLSPPPRPARIPGPCPSPPHIPGPGFACRPPGSASPPASPPGSALPDPATCRQREIHYPYAQIYLKFILKKGVLSNLYYLMDVSQLFLPPLCWSVLPTYYIRGPNPRLGSWYSYEADDDDDDNSCMRAKLGLPAGTVLLHTREGQGLVSAVGRGGASTGSGKQRGWLLVPGAAWSSHERWVWAAQLPLPGAPLARRGARAPPLQHCPPWGWGSPGALPYTRPAPLGLLCLPGLAPDPLPWGGWGPAAACAPLPPFRRRQPQGVEAVPPLPQLPPPAAPTPPCRACSAWPHRVLPCLMKPAPTMGRPILGALGEPQQSPAQSWCRR</sequence>
<keyword evidence="14 17" id="KW-0472">Membrane</keyword>
<evidence type="ECO:0000256" key="18">
    <source>
        <dbReference type="SAM" id="MobiDB-lite"/>
    </source>
</evidence>
<feature type="compositionally biased region" description="Pro residues" evidence="18">
    <location>
        <begin position="742"/>
        <end position="751"/>
    </location>
</feature>
<dbReference type="PANTHER" id="PTHR10687:SF5">
    <property type="entry name" value="SECRETORY CARRIER-ASSOCIATED MEMBRANE PROTEIN 5"/>
    <property type="match status" value="1"/>
</dbReference>
<feature type="compositionally biased region" description="Low complexity" evidence="18">
    <location>
        <begin position="573"/>
        <end position="582"/>
    </location>
</feature>
<evidence type="ECO:0000256" key="16">
    <source>
        <dbReference type="ARBA" id="ARBA00038169"/>
    </source>
</evidence>
<keyword evidence="7" id="KW-0268">Exocytosis</keyword>
<feature type="region of interest" description="Disordered" evidence="18">
    <location>
        <begin position="573"/>
        <end position="595"/>
    </location>
</feature>
<evidence type="ECO:0000256" key="17">
    <source>
        <dbReference type="RuleBase" id="RU363122"/>
    </source>
</evidence>
<evidence type="ECO:0000256" key="2">
    <source>
        <dbReference type="ARBA" id="ARBA00004195"/>
    </source>
</evidence>
<feature type="compositionally biased region" description="Pro residues" evidence="18">
    <location>
        <begin position="583"/>
        <end position="595"/>
    </location>
</feature>
<dbReference type="GO" id="GO:0055038">
    <property type="term" value="C:recycling endosome membrane"/>
    <property type="evidence" value="ECO:0007669"/>
    <property type="project" value="UniProtKB-SubCell"/>
</dbReference>
<organism evidence="19 20">
    <name type="scientific">Mauremys mutica</name>
    <name type="common">yellowpond turtle</name>
    <dbReference type="NCBI Taxonomy" id="74926"/>
    <lineage>
        <taxon>Eukaryota</taxon>
        <taxon>Metazoa</taxon>
        <taxon>Chordata</taxon>
        <taxon>Craniata</taxon>
        <taxon>Vertebrata</taxon>
        <taxon>Euteleostomi</taxon>
        <taxon>Archelosauria</taxon>
        <taxon>Testudinata</taxon>
        <taxon>Testudines</taxon>
        <taxon>Cryptodira</taxon>
        <taxon>Durocryptodira</taxon>
        <taxon>Testudinoidea</taxon>
        <taxon>Geoemydidae</taxon>
        <taxon>Geoemydinae</taxon>
        <taxon>Mauremys</taxon>
    </lineage>
</organism>
<dbReference type="AlphaFoldDB" id="A0A9D4B133"/>
<keyword evidence="6" id="KW-1003">Cell membrane</keyword>
<feature type="region of interest" description="Disordered" evidence="18">
    <location>
        <begin position="466"/>
        <end position="561"/>
    </location>
</feature>
<feature type="compositionally biased region" description="Pro residues" evidence="18">
    <location>
        <begin position="526"/>
        <end position="560"/>
    </location>
</feature>
<evidence type="ECO:0000256" key="5">
    <source>
        <dbReference type="ARBA" id="ARBA00022448"/>
    </source>
</evidence>
<evidence type="ECO:0000256" key="1">
    <source>
        <dbReference type="ARBA" id="ARBA00004166"/>
    </source>
</evidence>
<keyword evidence="13" id="KW-0333">Golgi apparatus</keyword>
<dbReference type="Pfam" id="PF04144">
    <property type="entry name" value="SCAMP"/>
    <property type="match status" value="1"/>
</dbReference>
<protein>
    <recommendedName>
        <fullName evidence="17">Secretory carrier-associated membrane protein</fullName>
        <shortName evidence="17">Secretory carrier membrane protein</shortName>
    </recommendedName>
</protein>
<dbReference type="Proteomes" id="UP000827986">
    <property type="component" value="Unassembled WGS sequence"/>
</dbReference>
<keyword evidence="15" id="KW-0968">Cytoplasmic vesicle</keyword>
<evidence type="ECO:0000256" key="7">
    <source>
        <dbReference type="ARBA" id="ARBA00022483"/>
    </source>
</evidence>
<gene>
    <name evidence="19" type="ORF">KIL84_014798</name>
</gene>
<evidence type="ECO:0000256" key="13">
    <source>
        <dbReference type="ARBA" id="ARBA00023034"/>
    </source>
</evidence>
<dbReference type="GO" id="GO:0006887">
    <property type="term" value="P:exocytosis"/>
    <property type="evidence" value="ECO:0007669"/>
    <property type="project" value="UniProtKB-KW"/>
</dbReference>
<dbReference type="InterPro" id="IPR007273">
    <property type="entry name" value="SCAMP"/>
</dbReference>
<feature type="compositionally biased region" description="Pro residues" evidence="18">
    <location>
        <begin position="831"/>
        <end position="865"/>
    </location>
</feature>
<evidence type="ECO:0000313" key="20">
    <source>
        <dbReference type="Proteomes" id="UP000827986"/>
    </source>
</evidence>
<comment type="similarity">
    <text evidence="16">Belongs to the SCAMP family. SCAMP5 subfamily.</text>
</comment>
<evidence type="ECO:0000256" key="14">
    <source>
        <dbReference type="ARBA" id="ARBA00023136"/>
    </source>
</evidence>
<comment type="subcellular location">
    <subcellularLocation>
        <location evidence="4">Cell membrane</location>
        <topology evidence="4">Multi-pass membrane protein</topology>
    </subcellularLocation>
    <subcellularLocation>
        <location evidence="3">Cytoplasmic vesicle</location>
        <location evidence="3">Secretory vesicle</location>
        <location evidence="3">Synaptic vesicle membrane</location>
        <topology evidence="3">Multi-pass membrane protein</topology>
    </subcellularLocation>
    <subcellularLocation>
        <location evidence="1">Golgi apparatus</location>
        <location evidence="1">trans-Golgi network membrane</location>
        <topology evidence="1">Multi-pass membrane protein</topology>
    </subcellularLocation>
    <subcellularLocation>
        <location evidence="17">Membrane</location>
        <topology evidence="17">Multi-pass membrane protein</topology>
    </subcellularLocation>
    <subcellularLocation>
        <location evidence="2">Recycling endosome membrane</location>
        <topology evidence="2">Multi-pass membrane protein</topology>
    </subcellularLocation>
</comment>
<evidence type="ECO:0000256" key="15">
    <source>
        <dbReference type="ARBA" id="ARBA00023329"/>
    </source>
</evidence>
<keyword evidence="11 17" id="KW-1133">Transmembrane helix</keyword>
<keyword evidence="20" id="KW-1185">Reference proteome</keyword>
<evidence type="ECO:0000256" key="10">
    <source>
        <dbReference type="ARBA" id="ARBA00022927"/>
    </source>
</evidence>
<proteinExistence type="inferred from homology"/>
<feature type="transmembrane region" description="Helical" evidence="17">
    <location>
        <begin position="40"/>
        <end position="60"/>
    </location>
</feature>
<feature type="region of interest" description="Disordered" evidence="18">
    <location>
        <begin position="825"/>
        <end position="891"/>
    </location>
</feature>
<evidence type="ECO:0000313" key="19">
    <source>
        <dbReference type="EMBL" id="KAH1184182.1"/>
    </source>
</evidence>
<feature type="region of interest" description="Disordered" evidence="18">
    <location>
        <begin position="683"/>
        <end position="798"/>
    </location>
</feature>
<dbReference type="GO" id="GO:0015031">
    <property type="term" value="P:protein transport"/>
    <property type="evidence" value="ECO:0007669"/>
    <property type="project" value="UniProtKB-KW"/>
</dbReference>
<dbReference type="GO" id="GO:0030672">
    <property type="term" value="C:synaptic vesicle membrane"/>
    <property type="evidence" value="ECO:0007669"/>
    <property type="project" value="UniProtKB-SubCell"/>
</dbReference>
<comment type="caution">
    <text evidence="19">The sequence shown here is derived from an EMBL/GenBank/DDBJ whole genome shotgun (WGS) entry which is preliminary data.</text>
</comment>
<accession>A0A9D4B133</accession>
<dbReference type="GO" id="GO:0032588">
    <property type="term" value="C:trans-Golgi network membrane"/>
    <property type="evidence" value="ECO:0007669"/>
    <property type="project" value="TreeGrafter"/>
</dbReference>
<feature type="transmembrane region" description="Helical" evidence="17">
    <location>
        <begin position="94"/>
        <end position="115"/>
    </location>
</feature>
<keyword evidence="5 17" id="KW-0813">Transport</keyword>
<dbReference type="EMBL" id="JAHDVG010000465">
    <property type="protein sequence ID" value="KAH1184182.1"/>
    <property type="molecule type" value="Genomic_DNA"/>
</dbReference>
<feature type="transmembrane region" description="Helical" evidence="17">
    <location>
        <begin position="66"/>
        <end position="87"/>
    </location>
</feature>
<evidence type="ECO:0000256" key="12">
    <source>
        <dbReference type="ARBA" id="ARBA00023018"/>
    </source>
</evidence>